<feature type="transmembrane region" description="Helical" evidence="5">
    <location>
        <begin position="269"/>
        <end position="289"/>
    </location>
</feature>
<comment type="subcellular location">
    <subcellularLocation>
        <location evidence="1">Membrane</location>
        <topology evidence="1">Multi-pass membrane protein</topology>
    </subcellularLocation>
</comment>
<dbReference type="RefSeq" id="XP_066935191.1">
    <property type="nucleotide sequence ID" value="XM_067079090.1"/>
</dbReference>
<protein>
    <submittedName>
        <fullName evidence="6">Uncharacterized protein</fullName>
    </submittedName>
</protein>
<dbReference type="GO" id="GO:0005886">
    <property type="term" value="C:plasma membrane"/>
    <property type="evidence" value="ECO:0007669"/>
    <property type="project" value="TreeGrafter"/>
</dbReference>
<keyword evidence="3 5" id="KW-1133">Transmembrane helix</keyword>
<dbReference type="PANTHER" id="PTHR11003">
    <property type="entry name" value="POTASSIUM CHANNEL, SUBFAMILY K"/>
    <property type="match status" value="1"/>
</dbReference>
<feature type="transmembrane region" description="Helical" evidence="5">
    <location>
        <begin position="152"/>
        <end position="170"/>
    </location>
</feature>
<feature type="transmembrane region" description="Helical" evidence="5">
    <location>
        <begin position="205"/>
        <end position="229"/>
    </location>
</feature>
<evidence type="ECO:0000256" key="3">
    <source>
        <dbReference type="ARBA" id="ARBA00022989"/>
    </source>
</evidence>
<dbReference type="PANTHER" id="PTHR11003:SF291">
    <property type="entry name" value="IP11374P"/>
    <property type="match status" value="1"/>
</dbReference>
<dbReference type="GeneID" id="136822795"/>
<reference evidence="6" key="1">
    <citation type="submission" date="2021-01" db="UniProtKB">
        <authorList>
            <consortium name="EnsemblMetazoa"/>
        </authorList>
    </citation>
    <scope>IDENTIFICATION</scope>
</reference>
<dbReference type="Gene3D" id="1.10.287.70">
    <property type="match status" value="1"/>
</dbReference>
<dbReference type="EnsemblMetazoa" id="CLYHEMT010155.1">
    <property type="protein sequence ID" value="CLYHEMP010155.1"/>
    <property type="gene ID" value="CLYHEMG010155"/>
</dbReference>
<evidence type="ECO:0000256" key="4">
    <source>
        <dbReference type="ARBA" id="ARBA00023136"/>
    </source>
</evidence>
<evidence type="ECO:0000256" key="2">
    <source>
        <dbReference type="ARBA" id="ARBA00022692"/>
    </source>
</evidence>
<keyword evidence="4 5" id="KW-0472">Membrane</keyword>
<dbReference type="InterPro" id="IPR003280">
    <property type="entry name" value="2pore_dom_K_chnl"/>
</dbReference>
<keyword evidence="7" id="KW-1185">Reference proteome</keyword>
<keyword evidence="2 5" id="KW-0812">Transmembrane</keyword>
<dbReference type="GO" id="GO:0015271">
    <property type="term" value="F:outward rectifier potassium channel activity"/>
    <property type="evidence" value="ECO:0007669"/>
    <property type="project" value="TreeGrafter"/>
</dbReference>
<dbReference type="GO" id="GO:0022841">
    <property type="term" value="F:potassium ion leak channel activity"/>
    <property type="evidence" value="ECO:0007669"/>
    <property type="project" value="TreeGrafter"/>
</dbReference>
<dbReference type="OrthoDB" id="6019561at2759"/>
<evidence type="ECO:0000256" key="1">
    <source>
        <dbReference type="ARBA" id="ARBA00004141"/>
    </source>
</evidence>
<dbReference type="Proteomes" id="UP000594262">
    <property type="component" value="Unplaced"/>
</dbReference>
<evidence type="ECO:0000313" key="7">
    <source>
        <dbReference type="Proteomes" id="UP000594262"/>
    </source>
</evidence>
<feature type="transmembrane region" description="Helical" evidence="5">
    <location>
        <begin position="40"/>
        <end position="62"/>
    </location>
</feature>
<evidence type="ECO:0000256" key="5">
    <source>
        <dbReference type="SAM" id="Phobius"/>
    </source>
</evidence>
<dbReference type="GO" id="GO:0030322">
    <property type="term" value="P:stabilization of membrane potential"/>
    <property type="evidence" value="ECO:0007669"/>
    <property type="project" value="TreeGrafter"/>
</dbReference>
<organism evidence="6 7">
    <name type="scientific">Clytia hemisphaerica</name>
    <dbReference type="NCBI Taxonomy" id="252671"/>
    <lineage>
        <taxon>Eukaryota</taxon>
        <taxon>Metazoa</taxon>
        <taxon>Cnidaria</taxon>
        <taxon>Hydrozoa</taxon>
        <taxon>Hydroidolina</taxon>
        <taxon>Leptothecata</taxon>
        <taxon>Obeliida</taxon>
        <taxon>Clytiidae</taxon>
        <taxon>Clytia</taxon>
    </lineage>
</organism>
<dbReference type="SUPFAM" id="SSF81324">
    <property type="entry name" value="Voltage-gated potassium channels"/>
    <property type="match status" value="1"/>
</dbReference>
<dbReference type="AlphaFoldDB" id="A0A7M5VCB6"/>
<proteinExistence type="predicted"/>
<name>A0A7M5VCB6_9CNID</name>
<accession>A0A7M5VCB6</accession>
<sequence length="342" mass="39353">MSREHTNLLREATEKRRNMSVKCRSFCRTSCCRLKPETNLALMLCLVFYLYICLGGALFLLLEGQAETPDGTNIHKDRMQGLMDNLKIVLDRDNTKQITHYCEQSTGFQMRKKPAHENLWSFLESTDFAYQVVTGQGTIQSTRTIFTTGGKISYIIFLFLGIPLTVLTFRATGQRLNIMVYAFIRFINVKVFSRQLTANVHIKALILNIFIFIITILIGASMYCVTQGWSYLDSLFYTMSVSFTVSNSQENIVNQNIAMNSNKDKAYRILFNFYTFVAYTVLASLTWSAHHFTRHMRFKAQNRQLKNGDVHSTCPWVEVTRSKTASPSKSTRERETDRESVC</sequence>
<evidence type="ECO:0000313" key="6">
    <source>
        <dbReference type="EnsemblMetazoa" id="CLYHEMP010155.1"/>
    </source>
</evidence>